<dbReference type="Proteomes" id="UP000828390">
    <property type="component" value="Unassembled WGS sequence"/>
</dbReference>
<reference evidence="2" key="1">
    <citation type="journal article" date="2019" name="bioRxiv">
        <title>The Genome of the Zebra Mussel, Dreissena polymorpha: A Resource for Invasive Species Research.</title>
        <authorList>
            <person name="McCartney M.A."/>
            <person name="Auch B."/>
            <person name="Kono T."/>
            <person name="Mallez S."/>
            <person name="Zhang Y."/>
            <person name="Obille A."/>
            <person name="Becker A."/>
            <person name="Abrahante J.E."/>
            <person name="Garbe J."/>
            <person name="Badalamenti J.P."/>
            <person name="Herman A."/>
            <person name="Mangelson H."/>
            <person name="Liachko I."/>
            <person name="Sullivan S."/>
            <person name="Sone E.D."/>
            <person name="Koren S."/>
            <person name="Silverstein K.A.T."/>
            <person name="Beckman K.B."/>
            <person name="Gohl D.M."/>
        </authorList>
    </citation>
    <scope>NUCLEOTIDE SEQUENCE</scope>
    <source>
        <strain evidence="2">Duluth1</strain>
        <tissue evidence="2">Whole animal</tissue>
    </source>
</reference>
<name>A0A9D4E1R5_DREPO</name>
<keyword evidence="3" id="KW-1185">Reference proteome</keyword>
<protein>
    <submittedName>
        <fullName evidence="2">Uncharacterized protein</fullName>
    </submittedName>
</protein>
<evidence type="ECO:0000313" key="2">
    <source>
        <dbReference type="EMBL" id="KAH3771601.1"/>
    </source>
</evidence>
<proteinExistence type="predicted"/>
<evidence type="ECO:0000256" key="1">
    <source>
        <dbReference type="SAM" id="MobiDB-lite"/>
    </source>
</evidence>
<evidence type="ECO:0000313" key="3">
    <source>
        <dbReference type="Proteomes" id="UP000828390"/>
    </source>
</evidence>
<accession>A0A9D4E1R5</accession>
<comment type="caution">
    <text evidence="2">The sequence shown here is derived from an EMBL/GenBank/DDBJ whole genome shotgun (WGS) entry which is preliminary data.</text>
</comment>
<organism evidence="2 3">
    <name type="scientific">Dreissena polymorpha</name>
    <name type="common">Zebra mussel</name>
    <name type="synonym">Mytilus polymorpha</name>
    <dbReference type="NCBI Taxonomy" id="45954"/>
    <lineage>
        <taxon>Eukaryota</taxon>
        <taxon>Metazoa</taxon>
        <taxon>Spiralia</taxon>
        <taxon>Lophotrochozoa</taxon>
        <taxon>Mollusca</taxon>
        <taxon>Bivalvia</taxon>
        <taxon>Autobranchia</taxon>
        <taxon>Heteroconchia</taxon>
        <taxon>Euheterodonta</taxon>
        <taxon>Imparidentia</taxon>
        <taxon>Neoheterodontei</taxon>
        <taxon>Myida</taxon>
        <taxon>Dreissenoidea</taxon>
        <taxon>Dreissenidae</taxon>
        <taxon>Dreissena</taxon>
    </lineage>
</organism>
<reference evidence="2" key="2">
    <citation type="submission" date="2020-11" db="EMBL/GenBank/DDBJ databases">
        <authorList>
            <person name="McCartney M.A."/>
            <person name="Auch B."/>
            <person name="Kono T."/>
            <person name="Mallez S."/>
            <person name="Becker A."/>
            <person name="Gohl D.M."/>
            <person name="Silverstein K.A.T."/>
            <person name="Koren S."/>
            <person name="Bechman K.B."/>
            <person name="Herman A."/>
            <person name="Abrahante J.E."/>
            <person name="Garbe J."/>
        </authorList>
    </citation>
    <scope>NUCLEOTIDE SEQUENCE</scope>
    <source>
        <strain evidence="2">Duluth1</strain>
        <tissue evidence="2">Whole animal</tissue>
    </source>
</reference>
<gene>
    <name evidence="2" type="ORF">DPMN_172927</name>
</gene>
<sequence>MADNNINSGSRGEPEKKVASKVNAPAKKTLTVLDTPPNTNNDLNNNIIVEYLDFEAGIETWFPGLLSMLVGQLLILPKGKTVITMPHTGLEHPLWRKMAMFACLVSGIHLETEDSKSCQHAHRFMTILYLKRARSTARAWRRDQGESHPHQISLKTTPKNGKVKRLLSVGGSVNPASTVIPRAARLLLTSLTPRIKKDRQDRQTRILREWPYEDDGSVQRWRYSVRSKSGEAVLGFGLTSCDVKRGPKEGAARKEREGSIFNCQHSLGGVTLSF</sequence>
<dbReference type="EMBL" id="JAIWYP010000009">
    <property type="protein sequence ID" value="KAH3771601.1"/>
    <property type="molecule type" value="Genomic_DNA"/>
</dbReference>
<dbReference type="AlphaFoldDB" id="A0A9D4E1R5"/>
<feature type="compositionally biased region" description="Polar residues" evidence="1">
    <location>
        <begin position="1"/>
        <end position="10"/>
    </location>
</feature>
<feature type="region of interest" description="Disordered" evidence="1">
    <location>
        <begin position="1"/>
        <end position="21"/>
    </location>
</feature>